<dbReference type="Proteomes" id="UP000799536">
    <property type="component" value="Unassembled WGS sequence"/>
</dbReference>
<sequence>MYGGQSVQHMKVKCSVEAWREGYSGSIWSDIRRLHDGVAHNTYPHRLPGTNFERRGSLKHVFSKGALRAMGFSLFFWFELNNHFAVRNGPFGEEKVIQDGEIVAMALLVHFETELVFELLENLQGKGKLSVLVPAHFGCRDGLERLDQET</sequence>
<keyword evidence="2" id="KW-1185">Reference proteome</keyword>
<evidence type="ECO:0000313" key="1">
    <source>
        <dbReference type="EMBL" id="KAF2205794.1"/>
    </source>
</evidence>
<organism evidence="1 2">
    <name type="scientific">Delitschia confertaspora ATCC 74209</name>
    <dbReference type="NCBI Taxonomy" id="1513339"/>
    <lineage>
        <taxon>Eukaryota</taxon>
        <taxon>Fungi</taxon>
        <taxon>Dikarya</taxon>
        <taxon>Ascomycota</taxon>
        <taxon>Pezizomycotina</taxon>
        <taxon>Dothideomycetes</taxon>
        <taxon>Pleosporomycetidae</taxon>
        <taxon>Pleosporales</taxon>
        <taxon>Delitschiaceae</taxon>
        <taxon>Delitschia</taxon>
    </lineage>
</organism>
<gene>
    <name evidence="1" type="ORF">GQ43DRAFT_427748</name>
</gene>
<name>A0A9P4MTX0_9PLEO</name>
<reference evidence="1" key="1">
    <citation type="journal article" date="2020" name="Stud. Mycol.">
        <title>101 Dothideomycetes genomes: a test case for predicting lifestyles and emergence of pathogens.</title>
        <authorList>
            <person name="Haridas S."/>
            <person name="Albert R."/>
            <person name="Binder M."/>
            <person name="Bloem J."/>
            <person name="Labutti K."/>
            <person name="Salamov A."/>
            <person name="Andreopoulos B."/>
            <person name="Baker S."/>
            <person name="Barry K."/>
            <person name="Bills G."/>
            <person name="Bluhm B."/>
            <person name="Cannon C."/>
            <person name="Castanera R."/>
            <person name="Culley D."/>
            <person name="Daum C."/>
            <person name="Ezra D."/>
            <person name="Gonzalez J."/>
            <person name="Henrissat B."/>
            <person name="Kuo A."/>
            <person name="Liang C."/>
            <person name="Lipzen A."/>
            <person name="Lutzoni F."/>
            <person name="Magnuson J."/>
            <person name="Mondo S."/>
            <person name="Nolan M."/>
            <person name="Ohm R."/>
            <person name="Pangilinan J."/>
            <person name="Park H.-J."/>
            <person name="Ramirez L."/>
            <person name="Alfaro M."/>
            <person name="Sun H."/>
            <person name="Tritt A."/>
            <person name="Yoshinaga Y."/>
            <person name="Zwiers L.-H."/>
            <person name="Turgeon B."/>
            <person name="Goodwin S."/>
            <person name="Spatafora J."/>
            <person name="Crous P."/>
            <person name="Grigoriev I."/>
        </authorList>
    </citation>
    <scope>NUCLEOTIDE SEQUENCE</scope>
    <source>
        <strain evidence="1">ATCC 74209</strain>
    </source>
</reference>
<accession>A0A9P4MTX0</accession>
<evidence type="ECO:0000313" key="2">
    <source>
        <dbReference type="Proteomes" id="UP000799536"/>
    </source>
</evidence>
<comment type="caution">
    <text evidence="1">The sequence shown here is derived from an EMBL/GenBank/DDBJ whole genome shotgun (WGS) entry which is preliminary data.</text>
</comment>
<proteinExistence type="predicted"/>
<dbReference type="AlphaFoldDB" id="A0A9P4MTX0"/>
<dbReference type="EMBL" id="ML993849">
    <property type="protein sequence ID" value="KAF2205794.1"/>
    <property type="molecule type" value="Genomic_DNA"/>
</dbReference>
<protein>
    <submittedName>
        <fullName evidence="1">Uncharacterized protein</fullName>
    </submittedName>
</protein>